<organism evidence="6 7">
    <name type="scientific">Actinacidiphila guanduensis</name>
    <dbReference type="NCBI Taxonomy" id="310781"/>
    <lineage>
        <taxon>Bacteria</taxon>
        <taxon>Bacillati</taxon>
        <taxon>Actinomycetota</taxon>
        <taxon>Actinomycetes</taxon>
        <taxon>Kitasatosporales</taxon>
        <taxon>Streptomycetaceae</taxon>
        <taxon>Actinacidiphila</taxon>
    </lineage>
</organism>
<evidence type="ECO:0000256" key="4">
    <source>
        <dbReference type="SAM" id="MobiDB-lite"/>
    </source>
</evidence>
<dbReference type="GO" id="GO:0003677">
    <property type="term" value="F:DNA binding"/>
    <property type="evidence" value="ECO:0007669"/>
    <property type="project" value="UniProtKB-KW"/>
</dbReference>
<dbReference type="InterPro" id="IPR003018">
    <property type="entry name" value="GAF"/>
</dbReference>
<dbReference type="SUPFAM" id="SSF46894">
    <property type="entry name" value="C-terminal effector domain of the bipartite response regulators"/>
    <property type="match status" value="1"/>
</dbReference>
<dbReference type="RefSeq" id="WP_093782761.1">
    <property type="nucleotide sequence ID" value="NZ_FNIE01000002.1"/>
</dbReference>
<dbReference type="Proteomes" id="UP000199341">
    <property type="component" value="Unassembled WGS sequence"/>
</dbReference>
<dbReference type="InterPro" id="IPR036388">
    <property type="entry name" value="WH-like_DNA-bd_sf"/>
</dbReference>
<gene>
    <name evidence="6" type="ORF">SAMN05216259_10213</name>
</gene>
<dbReference type="SUPFAM" id="SSF55781">
    <property type="entry name" value="GAF domain-like"/>
    <property type="match status" value="1"/>
</dbReference>
<feature type="domain" description="HTH luxR-type" evidence="5">
    <location>
        <begin position="313"/>
        <end position="370"/>
    </location>
</feature>
<evidence type="ECO:0000256" key="3">
    <source>
        <dbReference type="ARBA" id="ARBA00023163"/>
    </source>
</evidence>
<dbReference type="OrthoDB" id="9815744at2"/>
<accession>A0A1G9X6X9</accession>
<name>A0A1G9X6X9_9ACTN</name>
<evidence type="ECO:0000256" key="2">
    <source>
        <dbReference type="ARBA" id="ARBA00023125"/>
    </source>
</evidence>
<dbReference type="CDD" id="cd06170">
    <property type="entry name" value="LuxR_C_like"/>
    <property type="match status" value="1"/>
</dbReference>
<reference evidence="6 7" key="1">
    <citation type="submission" date="2016-10" db="EMBL/GenBank/DDBJ databases">
        <authorList>
            <person name="de Groot N.N."/>
        </authorList>
    </citation>
    <scope>NUCLEOTIDE SEQUENCE [LARGE SCALE GENOMIC DNA]</scope>
    <source>
        <strain evidence="6 7">CGMCC 4.2022</strain>
    </source>
</reference>
<keyword evidence="7" id="KW-1185">Reference proteome</keyword>
<evidence type="ECO:0000313" key="6">
    <source>
        <dbReference type="EMBL" id="SDM92256.1"/>
    </source>
</evidence>
<protein>
    <submittedName>
        <fullName evidence="6">Transcriptional regulator, LuxR family</fullName>
    </submittedName>
</protein>
<dbReference type="Gene3D" id="1.10.10.10">
    <property type="entry name" value="Winged helix-like DNA-binding domain superfamily/Winged helix DNA-binding domain"/>
    <property type="match status" value="1"/>
</dbReference>
<dbReference type="PRINTS" id="PR00038">
    <property type="entry name" value="HTHLUXR"/>
</dbReference>
<dbReference type="InterPro" id="IPR039420">
    <property type="entry name" value="WalR-like"/>
</dbReference>
<sequence>MTESDGRRRSAAASRAAASPAAARNELSRTLTYRLRRSGSTGALDVLRTAAATLVGAVSADIWCAVMLDPATFLDTGGEHEHGFPQRVMPRLFEIEHTEQAGVDNIRALATRSTPASLLSRSSGGRMDDSVYYRDVLRPLDLADELRVLLRDGSRTWGLLVLCRHKDSPPFTAAEVALAGAFSTPATLELRRSLLVSGIDRGDVPDAAGLVVLDARHEVRLVTATAERWLDLVQEFHPAAGLRHPLALTALVSRASAAAPGVQVQSRAISHTGTWITLSAWRERSGGDGGEMLTYVSLAASSSDELTPIVLDAYGLTPRERQVAQQVLMGHSTTEAAARLHMAEYTLQDHLRQVFSKAGVRSRREFTGDLFRRFYLPHLEAAPLTKDGRMRSE</sequence>
<dbReference type="EMBL" id="FNIE01000002">
    <property type="protein sequence ID" value="SDM92256.1"/>
    <property type="molecule type" value="Genomic_DNA"/>
</dbReference>
<keyword evidence="3" id="KW-0804">Transcription</keyword>
<dbReference type="InterPro" id="IPR000792">
    <property type="entry name" value="Tscrpt_reg_LuxR_C"/>
</dbReference>
<keyword evidence="2" id="KW-0238">DNA-binding</keyword>
<dbReference type="SMART" id="SM00421">
    <property type="entry name" value="HTH_LUXR"/>
    <property type="match status" value="1"/>
</dbReference>
<evidence type="ECO:0000313" key="7">
    <source>
        <dbReference type="Proteomes" id="UP000199341"/>
    </source>
</evidence>
<keyword evidence="1" id="KW-0805">Transcription regulation</keyword>
<feature type="region of interest" description="Disordered" evidence="4">
    <location>
        <begin position="1"/>
        <end position="23"/>
    </location>
</feature>
<feature type="compositionally biased region" description="Low complexity" evidence="4">
    <location>
        <begin position="11"/>
        <end position="23"/>
    </location>
</feature>
<dbReference type="AlphaFoldDB" id="A0A1G9X6X9"/>
<dbReference type="PANTHER" id="PTHR43214:SF24">
    <property type="entry name" value="TRANSCRIPTIONAL REGULATORY PROTEIN NARL-RELATED"/>
    <property type="match status" value="1"/>
</dbReference>
<dbReference type="Pfam" id="PF00196">
    <property type="entry name" value="GerE"/>
    <property type="match status" value="1"/>
</dbReference>
<dbReference type="STRING" id="310781.SAMN05216259_10213"/>
<evidence type="ECO:0000259" key="5">
    <source>
        <dbReference type="SMART" id="SM00421"/>
    </source>
</evidence>
<proteinExistence type="predicted"/>
<dbReference type="Pfam" id="PF01590">
    <property type="entry name" value="GAF"/>
    <property type="match status" value="1"/>
</dbReference>
<dbReference type="InterPro" id="IPR016032">
    <property type="entry name" value="Sig_transdc_resp-reg_C-effctor"/>
</dbReference>
<dbReference type="GO" id="GO:0006355">
    <property type="term" value="P:regulation of DNA-templated transcription"/>
    <property type="evidence" value="ECO:0007669"/>
    <property type="project" value="InterPro"/>
</dbReference>
<evidence type="ECO:0000256" key="1">
    <source>
        <dbReference type="ARBA" id="ARBA00023015"/>
    </source>
</evidence>
<dbReference type="PANTHER" id="PTHR43214">
    <property type="entry name" value="TWO-COMPONENT RESPONSE REGULATOR"/>
    <property type="match status" value="1"/>
</dbReference>